<protein>
    <recommendedName>
        <fullName evidence="3">Cation-transporting P-type ATPase N-terminal domain-containing protein</fullName>
    </recommendedName>
</protein>
<sequence>MCLRSYFCELFGIRKCVLLSLTLRFVCDLLEFSNFGCSFQVKKKQFFKNFSTILLFGVFGTIISFCLISLGAFLLFKRIGVTSLNIQDYLVQSLNFSNIGALTALELLWIFLYLFFTTIALGIACISLLIPVPELQKLTKLHYSIQQSLNHNFLKLEDTQLISCHILVQKGPSAPIWKLVLKQFDDLLVKILIAAALVSFVLALINRETGLIAFLEPSKNKKPKKRKRKKKTTMKKKGKMTQRSPPHYPIFLHSQ</sequence>
<name>A0AAP0S696_LIQFO</name>
<evidence type="ECO:0000259" key="3">
    <source>
        <dbReference type="Pfam" id="PF00690"/>
    </source>
</evidence>
<reference evidence="4 5" key="1">
    <citation type="journal article" date="2024" name="Plant J.">
        <title>Genome sequences and population genomics reveal climatic adaptation and genomic divergence between two closely related sweetgum species.</title>
        <authorList>
            <person name="Xu W.Q."/>
            <person name="Ren C.Q."/>
            <person name="Zhang X.Y."/>
            <person name="Comes H.P."/>
            <person name="Liu X.H."/>
            <person name="Li Y.G."/>
            <person name="Kettle C.J."/>
            <person name="Jalonen R."/>
            <person name="Gaisberger H."/>
            <person name="Ma Y.Z."/>
            <person name="Qiu Y.X."/>
        </authorList>
    </citation>
    <scope>NUCLEOTIDE SEQUENCE [LARGE SCALE GENOMIC DNA]</scope>
    <source>
        <strain evidence="4">Hangzhou</strain>
    </source>
</reference>
<evidence type="ECO:0000313" key="5">
    <source>
        <dbReference type="Proteomes" id="UP001415857"/>
    </source>
</evidence>
<keyword evidence="2" id="KW-0472">Membrane</keyword>
<accession>A0AAP0S696</accession>
<proteinExistence type="predicted"/>
<feature type="transmembrane region" description="Helical" evidence="2">
    <location>
        <begin position="107"/>
        <end position="130"/>
    </location>
</feature>
<feature type="transmembrane region" description="Helical" evidence="2">
    <location>
        <begin position="187"/>
        <end position="205"/>
    </location>
</feature>
<feature type="compositionally biased region" description="Basic residues" evidence="1">
    <location>
        <begin position="220"/>
        <end position="240"/>
    </location>
</feature>
<keyword evidence="2" id="KW-1133">Transmembrane helix</keyword>
<dbReference type="Pfam" id="PF00690">
    <property type="entry name" value="Cation_ATPase_N"/>
    <property type="match status" value="1"/>
</dbReference>
<evidence type="ECO:0000256" key="2">
    <source>
        <dbReference type="SAM" id="Phobius"/>
    </source>
</evidence>
<gene>
    <name evidence="4" type="ORF">L1049_019793</name>
</gene>
<feature type="region of interest" description="Disordered" evidence="1">
    <location>
        <begin position="219"/>
        <end position="255"/>
    </location>
</feature>
<evidence type="ECO:0000256" key="1">
    <source>
        <dbReference type="SAM" id="MobiDB-lite"/>
    </source>
</evidence>
<dbReference type="EMBL" id="JBBPBK010000001">
    <property type="protein sequence ID" value="KAK9291843.1"/>
    <property type="molecule type" value="Genomic_DNA"/>
</dbReference>
<organism evidence="4 5">
    <name type="scientific">Liquidambar formosana</name>
    <name type="common">Formosan gum</name>
    <dbReference type="NCBI Taxonomy" id="63359"/>
    <lineage>
        <taxon>Eukaryota</taxon>
        <taxon>Viridiplantae</taxon>
        <taxon>Streptophyta</taxon>
        <taxon>Embryophyta</taxon>
        <taxon>Tracheophyta</taxon>
        <taxon>Spermatophyta</taxon>
        <taxon>Magnoliopsida</taxon>
        <taxon>eudicotyledons</taxon>
        <taxon>Gunneridae</taxon>
        <taxon>Pentapetalae</taxon>
        <taxon>Saxifragales</taxon>
        <taxon>Altingiaceae</taxon>
        <taxon>Liquidambar</taxon>
    </lineage>
</organism>
<keyword evidence="5" id="KW-1185">Reference proteome</keyword>
<feature type="domain" description="Cation-transporting P-type ATPase N-terminal" evidence="3">
    <location>
        <begin position="169"/>
        <end position="199"/>
    </location>
</feature>
<dbReference type="Proteomes" id="UP001415857">
    <property type="component" value="Unassembled WGS sequence"/>
</dbReference>
<dbReference type="AlphaFoldDB" id="A0AAP0S696"/>
<comment type="caution">
    <text evidence="4">The sequence shown here is derived from an EMBL/GenBank/DDBJ whole genome shotgun (WGS) entry which is preliminary data.</text>
</comment>
<dbReference type="Gene3D" id="1.20.1110.10">
    <property type="entry name" value="Calcium-transporting ATPase, transmembrane domain"/>
    <property type="match status" value="1"/>
</dbReference>
<keyword evidence="2" id="KW-0812">Transmembrane</keyword>
<evidence type="ECO:0000313" key="4">
    <source>
        <dbReference type="EMBL" id="KAK9291843.1"/>
    </source>
</evidence>
<dbReference type="InterPro" id="IPR004014">
    <property type="entry name" value="ATPase_P-typ_cation-transptr_N"/>
</dbReference>
<feature type="transmembrane region" description="Helical" evidence="2">
    <location>
        <begin position="53"/>
        <end position="76"/>
    </location>
</feature>